<comment type="subcellular location">
    <subcellularLocation>
        <location evidence="1">Cell membrane</location>
        <topology evidence="1">Multi-pass membrane protein</topology>
    </subcellularLocation>
</comment>
<name>A0A923L2Y9_9BACI</name>
<feature type="transmembrane region" description="Helical" evidence="6">
    <location>
        <begin position="186"/>
        <end position="207"/>
    </location>
</feature>
<feature type="transmembrane region" description="Helical" evidence="6">
    <location>
        <begin position="236"/>
        <end position="255"/>
    </location>
</feature>
<dbReference type="Proteomes" id="UP000637359">
    <property type="component" value="Unassembled WGS sequence"/>
</dbReference>
<keyword evidence="4 6" id="KW-1133">Transmembrane helix</keyword>
<evidence type="ECO:0000256" key="3">
    <source>
        <dbReference type="ARBA" id="ARBA00022692"/>
    </source>
</evidence>
<dbReference type="RefSeq" id="WP_186868207.1">
    <property type="nucleotide sequence ID" value="NZ_JACOOL010000001.1"/>
</dbReference>
<proteinExistence type="predicted"/>
<evidence type="ECO:0000256" key="6">
    <source>
        <dbReference type="SAM" id="Phobius"/>
    </source>
</evidence>
<feature type="transmembrane region" description="Helical" evidence="6">
    <location>
        <begin position="309"/>
        <end position="328"/>
    </location>
</feature>
<evidence type="ECO:0000259" key="7">
    <source>
        <dbReference type="Pfam" id="PF12698"/>
    </source>
</evidence>
<dbReference type="InterPro" id="IPR051449">
    <property type="entry name" value="ABC-2_transporter_component"/>
</dbReference>
<dbReference type="GO" id="GO:0140359">
    <property type="term" value="F:ABC-type transporter activity"/>
    <property type="evidence" value="ECO:0007669"/>
    <property type="project" value="InterPro"/>
</dbReference>
<feature type="transmembrane region" description="Helical" evidence="6">
    <location>
        <begin position="21"/>
        <end position="42"/>
    </location>
</feature>
<reference evidence="8" key="1">
    <citation type="submission" date="2020-08" db="EMBL/GenBank/DDBJ databases">
        <title>Genome public.</title>
        <authorList>
            <person name="Liu C."/>
            <person name="Sun Q."/>
        </authorList>
    </citation>
    <scope>NUCLEOTIDE SEQUENCE</scope>
    <source>
        <strain evidence="8">BX22</strain>
    </source>
</reference>
<organism evidence="8 9">
    <name type="scientific">Ornithinibacillus hominis</name>
    <dbReference type="NCBI Taxonomy" id="2763055"/>
    <lineage>
        <taxon>Bacteria</taxon>
        <taxon>Bacillati</taxon>
        <taxon>Bacillota</taxon>
        <taxon>Bacilli</taxon>
        <taxon>Bacillales</taxon>
        <taxon>Bacillaceae</taxon>
        <taxon>Ornithinibacillus</taxon>
    </lineage>
</organism>
<keyword evidence="9" id="KW-1185">Reference proteome</keyword>
<dbReference type="PANTHER" id="PTHR30294:SF29">
    <property type="entry name" value="MULTIDRUG ABC TRANSPORTER PERMEASE YBHS-RELATED"/>
    <property type="match status" value="1"/>
</dbReference>
<feature type="transmembrane region" description="Helical" evidence="6">
    <location>
        <begin position="275"/>
        <end position="297"/>
    </location>
</feature>
<evidence type="ECO:0000256" key="1">
    <source>
        <dbReference type="ARBA" id="ARBA00004651"/>
    </source>
</evidence>
<evidence type="ECO:0000256" key="4">
    <source>
        <dbReference type="ARBA" id="ARBA00022989"/>
    </source>
</evidence>
<gene>
    <name evidence="8" type="ORF">H8S33_01580</name>
</gene>
<dbReference type="GO" id="GO:0005886">
    <property type="term" value="C:plasma membrane"/>
    <property type="evidence" value="ECO:0007669"/>
    <property type="project" value="UniProtKB-SubCell"/>
</dbReference>
<comment type="caution">
    <text evidence="8">The sequence shown here is derived from an EMBL/GenBank/DDBJ whole genome shotgun (WGS) entry which is preliminary data.</text>
</comment>
<protein>
    <submittedName>
        <fullName evidence="8">ABC transporter permease</fullName>
    </submittedName>
</protein>
<evidence type="ECO:0000313" key="8">
    <source>
        <dbReference type="EMBL" id="MBC5635505.1"/>
    </source>
</evidence>
<sequence>MRNSMKVAKWEIKRNLKNKSFVIGLFLTPLLILAFGFLGSLFGSDSESTEVTIFVNDQLNVFDLMEETADQYDLDWVLHQTDLTENEILEELENGDNTAYIFLNSESLESGAFPVYTTEDMPSSFSSEVNLLAGPLQQQRISQLDLTDEELAIISTSVLFEEVAVDEIMTEDGQESVLEENPLEKIVPGLFAGIILFSIVITGMMIFQSASQEKKDKIAEIILSSVTPSELMNGKILGYFVLGIIQVVVLLLFVVPFAAFKIDEPVMEYLLVPETLLLVLIAILGYLLFASIFVGIGATMADMSTSGNFQGLVMMLPFLSFVLIAPVLSDPSGLVAKVASYIPFTSPGVLIMRLTVLEEWPWIEILIALAVLLISIFVFMKLAGKIFKVGILMYGKNATPGEIWKWIRS</sequence>
<feature type="domain" description="ABC-2 type transporter transmembrane" evidence="7">
    <location>
        <begin position="19"/>
        <end position="383"/>
    </location>
</feature>
<dbReference type="AlphaFoldDB" id="A0A923L2Y9"/>
<evidence type="ECO:0000256" key="2">
    <source>
        <dbReference type="ARBA" id="ARBA00022475"/>
    </source>
</evidence>
<dbReference type="InterPro" id="IPR013525">
    <property type="entry name" value="ABC2_TM"/>
</dbReference>
<feature type="transmembrane region" description="Helical" evidence="6">
    <location>
        <begin position="362"/>
        <end position="383"/>
    </location>
</feature>
<dbReference type="Pfam" id="PF12698">
    <property type="entry name" value="ABC2_membrane_3"/>
    <property type="match status" value="1"/>
</dbReference>
<dbReference type="PANTHER" id="PTHR30294">
    <property type="entry name" value="MEMBRANE COMPONENT OF ABC TRANSPORTER YHHJ-RELATED"/>
    <property type="match status" value="1"/>
</dbReference>
<keyword evidence="5 6" id="KW-0472">Membrane</keyword>
<accession>A0A923L2Y9</accession>
<keyword evidence="3 6" id="KW-0812">Transmembrane</keyword>
<evidence type="ECO:0000256" key="5">
    <source>
        <dbReference type="ARBA" id="ARBA00023136"/>
    </source>
</evidence>
<dbReference type="EMBL" id="JACOOL010000001">
    <property type="protein sequence ID" value="MBC5635505.1"/>
    <property type="molecule type" value="Genomic_DNA"/>
</dbReference>
<keyword evidence="2" id="KW-1003">Cell membrane</keyword>
<evidence type="ECO:0000313" key="9">
    <source>
        <dbReference type="Proteomes" id="UP000637359"/>
    </source>
</evidence>